<dbReference type="FunFam" id="3.30.230.10:FF:000015">
    <property type="entry name" value="Lon protease homolog, mitochondrial"/>
    <property type="match status" value="1"/>
</dbReference>
<dbReference type="InterPro" id="IPR020568">
    <property type="entry name" value="Ribosomal_Su5_D2-typ_SF"/>
</dbReference>
<dbReference type="AlphaFoldDB" id="X1CX97"/>
<keyword evidence="1" id="KW-0645">Protease</keyword>
<evidence type="ECO:0000259" key="6">
    <source>
        <dbReference type="PROSITE" id="PS51786"/>
    </source>
</evidence>
<gene>
    <name evidence="7" type="ORF">S01H4_51588</name>
</gene>
<evidence type="ECO:0000256" key="5">
    <source>
        <dbReference type="ARBA" id="ARBA00022840"/>
    </source>
</evidence>
<feature type="non-terminal residue" evidence="7">
    <location>
        <position position="1"/>
    </location>
</feature>
<dbReference type="InterPro" id="IPR054594">
    <property type="entry name" value="Lon_lid"/>
</dbReference>
<dbReference type="InterPro" id="IPR008269">
    <property type="entry name" value="Lon_proteolytic"/>
</dbReference>
<keyword evidence="5" id="KW-0067">ATP-binding</keyword>
<sequence>SGISGIINAYSREAGVRGLENNLKKILRKVALKVATEKEQKKSFKITVNDKNIEPYLGKPIFTSDVYYKTMPIGVCTGLAWTSMGGATLYVESSRASFEKTSMRLTGQAGDVMKESAQIAWSYLHSQKDRYAPSKPFFEKQEVHIHIPEGATPKDGPSAGITMVSSILSLLLEIPVSNKIAMTGEITLKGRILPIGGLKEKLIAARRAKIKTLIFPKENYRDYDELPKYLKKGIKVHLVEHYDEVFKILWPKKKLKILPIKK</sequence>
<dbReference type="InterPro" id="IPR008268">
    <property type="entry name" value="Peptidase_S16_AS"/>
</dbReference>
<accession>X1CX97</accession>
<dbReference type="GO" id="GO:0004176">
    <property type="term" value="F:ATP-dependent peptidase activity"/>
    <property type="evidence" value="ECO:0007669"/>
    <property type="project" value="InterPro"/>
</dbReference>
<feature type="domain" description="Lon proteolytic" evidence="6">
    <location>
        <begin position="70"/>
        <end position="252"/>
    </location>
</feature>
<keyword evidence="3" id="KW-0378">Hydrolase</keyword>
<keyword evidence="4" id="KW-0720">Serine protease</keyword>
<reference evidence="7" key="1">
    <citation type="journal article" date="2014" name="Front. Microbiol.">
        <title>High frequency of phylogenetically diverse reductive dehalogenase-homologous genes in deep subseafloor sedimentary metagenomes.</title>
        <authorList>
            <person name="Kawai M."/>
            <person name="Futagami T."/>
            <person name="Toyoda A."/>
            <person name="Takaki Y."/>
            <person name="Nishi S."/>
            <person name="Hori S."/>
            <person name="Arai W."/>
            <person name="Tsubouchi T."/>
            <person name="Morono Y."/>
            <person name="Uchiyama I."/>
            <person name="Ito T."/>
            <person name="Fujiyama A."/>
            <person name="Inagaki F."/>
            <person name="Takami H."/>
        </authorList>
    </citation>
    <scope>NUCLEOTIDE SEQUENCE</scope>
    <source>
        <strain evidence="7">Expedition CK06-06</strain>
    </source>
</reference>
<dbReference type="InterPro" id="IPR027417">
    <property type="entry name" value="P-loop_NTPase"/>
</dbReference>
<dbReference type="GO" id="GO:0005524">
    <property type="term" value="F:ATP binding"/>
    <property type="evidence" value="ECO:0007669"/>
    <property type="project" value="UniProtKB-KW"/>
</dbReference>
<organism evidence="7">
    <name type="scientific">marine sediment metagenome</name>
    <dbReference type="NCBI Taxonomy" id="412755"/>
    <lineage>
        <taxon>unclassified sequences</taxon>
        <taxon>metagenomes</taxon>
        <taxon>ecological metagenomes</taxon>
    </lineage>
</organism>
<comment type="caution">
    <text evidence="7">The sequence shown here is derived from an EMBL/GenBank/DDBJ whole genome shotgun (WGS) entry which is preliminary data.</text>
</comment>
<dbReference type="GO" id="GO:0004252">
    <property type="term" value="F:serine-type endopeptidase activity"/>
    <property type="evidence" value="ECO:0007669"/>
    <property type="project" value="InterPro"/>
</dbReference>
<dbReference type="InterPro" id="IPR027065">
    <property type="entry name" value="Lon_Prtase"/>
</dbReference>
<dbReference type="EMBL" id="BART01029394">
    <property type="protein sequence ID" value="GAH00695.1"/>
    <property type="molecule type" value="Genomic_DNA"/>
</dbReference>
<dbReference type="PROSITE" id="PS01046">
    <property type="entry name" value="LON_SER"/>
    <property type="match status" value="1"/>
</dbReference>
<dbReference type="Pfam" id="PF05362">
    <property type="entry name" value="Lon_C"/>
    <property type="match status" value="1"/>
</dbReference>
<dbReference type="PANTHER" id="PTHR43718:SF2">
    <property type="entry name" value="LON PROTEASE HOMOLOG, MITOCHONDRIAL"/>
    <property type="match status" value="1"/>
</dbReference>
<dbReference type="Gene3D" id="1.10.8.60">
    <property type="match status" value="1"/>
</dbReference>
<dbReference type="PANTHER" id="PTHR43718">
    <property type="entry name" value="LON PROTEASE"/>
    <property type="match status" value="1"/>
</dbReference>
<dbReference type="Pfam" id="PF22667">
    <property type="entry name" value="Lon_lid"/>
    <property type="match status" value="1"/>
</dbReference>
<dbReference type="GO" id="GO:0006515">
    <property type="term" value="P:protein quality control for misfolded or incompletely synthesized proteins"/>
    <property type="evidence" value="ECO:0007669"/>
    <property type="project" value="TreeGrafter"/>
</dbReference>
<evidence type="ECO:0000256" key="1">
    <source>
        <dbReference type="ARBA" id="ARBA00022670"/>
    </source>
</evidence>
<dbReference type="SUPFAM" id="SSF52540">
    <property type="entry name" value="P-loop containing nucleoside triphosphate hydrolases"/>
    <property type="match status" value="1"/>
</dbReference>
<dbReference type="InterPro" id="IPR014721">
    <property type="entry name" value="Ribsml_uS5_D2-typ_fold_subgr"/>
</dbReference>
<proteinExistence type="predicted"/>
<evidence type="ECO:0000313" key="7">
    <source>
        <dbReference type="EMBL" id="GAH00695.1"/>
    </source>
</evidence>
<evidence type="ECO:0000256" key="3">
    <source>
        <dbReference type="ARBA" id="ARBA00022801"/>
    </source>
</evidence>
<name>X1CX97_9ZZZZ</name>
<dbReference type="Gene3D" id="3.30.230.10">
    <property type="match status" value="1"/>
</dbReference>
<evidence type="ECO:0000256" key="4">
    <source>
        <dbReference type="ARBA" id="ARBA00022825"/>
    </source>
</evidence>
<dbReference type="SUPFAM" id="SSF54211">
    <property type="entry name" value="Ribosomal protein S5 domain 2-like"/>
    <property type="match status" value="1"/>
</dbReference>
<dbReference type="PRINTS" id="PR00830">
    <property type="entry name" value="ENDOLAPTASE"/>
</dbReference>
<keyword evidence="2" id="KW-0547">Nucleotide-binding</keyword>
<dbReference type="PROSITE" id="PS51786">
    <property type="entry name" value="LON_PROTEOLYTIC"/>
    <property type="match status" value="1"/>
</dbReference>
<protein>
    <recommendedName>
        <fullName evidence="6">Lon proteolytic domain-containing protein</fullName>
    </recommendedName>
</protein>
<evidence type="ECO:0000256" key="2">
    <source>
        <dbReference type="ARBA" id="ARBA00022741"/>
    </source>
</evidence>